<comment type="caution">
    <text evidence="1">The sequence shown here is derived from an EMBL/GenBank/DDBJ whole genome shotgun (WGS) entry which is preliminary data.</text>
</comment>
<dbReference type="RefSeq" id="WP_203241968.1">
    <property type="nucleotide sequence ID" value="NZ_JAFBRH010000002.1"/>
</dbReference>
<sequence>MISISGLSSGAALRLIDSTRDQQLVSMRNDAANKRGEEAFRERIGSITTPQELVADFEVYSFVMKAFDLEDQIFGKGMLRKVLESDPVAPESLLNRLTDERFRELHLALGFTTENGPQVPDFTDAAFLDDITGRFYNQQFINANDAQNSTVGAVLEFREEGESIGSWFDVLANEKLTNFFQVALGLPEQISGLDLDKQKELFEDKFDLADLADPAERERLISRYVAISDVINPQSFASNSAAVNILQNSQIGAQFVSITLDIATVNYSASQLYR</sequence>
<gene>
    <name evidence="1" type="ORF">JQV55_08550</name>
</gene>
<dbReference type="InterPro" id="IPR023157">
    <property type="entry name" value="AGR-C-984p-like_sf"/>
</dbReference>
<dbReference type="AlphaFoldDB" id="A0AAE3B625"/>
<accession>A0AAE3B625</accession>
<organism evidence="1 2">
    <name type="scientific">Sulfitobacter geojensis</name>
    <dbReference type="NCBI Taxonomy" id="1342299"/>
    <lineage>
        <taxon>Bacteria</taxon>
        <taxon>Pseudomonadati</taxon>
        <taxon>Pseudomonadota</taxon>
        <taxon>Alphaproteobacteria</taxon>
        <taxon>Rhodobacterales</taxon>
        <taxon>Roseobacteraceae</taxon>
        <taxon>Sulfitobacter</taxon>
    </lineage>
</organism>
<evidence type="ECO:0000313" key="2">
    <source>
        <dbReference type="Proteomes" id="UP000732193"/>
    </source>
</evidence>
<dbReference type="SUPFAM" id="SSF158837">
    <property type="entry name" value="AGR C 984p-like"/>
    <property type="match status" value="1"/>
</dbReference>
<dbReference type="Pfam" id="PF06748">
    <property type="entry name" value="DUF1217"/>
    <property type="match status" value="1"/>
</dbReference>
<evidence type="ECO:0000313" key="1">
    <source>
        <dbReference type="EMBL" id="MBM1713609.1"/>
    </source>
</evidence>
<name>A0AAE3B625_9RHOB</name>
<dbReference type="InterPro" id="IPR010626">
    <property type="entry name" value="DUF1217"/>
</dbReference>
<keyword evidence="2" id="KW-1185">Reference proteome</keyword>
<reference evidence="1 2" key="1">
    <citation type="submission" date="2021-01" db="EMBL/GenBank/DDBJ databases">
        <title>Diatom-associated Roseobacters Show Island Model of Population Structure.</title>
        <authorList>
            <person name="Qu L."/>
            <person name="Feng X."/>
            <person name="Chen Y."/>
            <person name="Li L."/>
            <person name="Wang X."/>
            <person name="Hu Z."/>
            <person name="Wang H."/>
            <person name="Luo H."/>
        </authorList>
    </citation>
    <scope>NUCLEOTIDE SEQUENCE [LARGE SCALE GENOMIC DNA]</scope>
    <source>
        <strain evidence="1 2">TR60-84</strain>
    </source>
</reference>
<dbReference type="Gene3D" id="1.10.3700.10">
    <property type="entry name" value="AGR C 984p-like"/>
    <property type="match status" value="1"/>
</dbReference>
<dbReference type="Proteomes" id="UP000732193">
    <property type="component" value="Unassembled WGS sequence"/>
</dbReference>
<protein>
    <submittedName>
        <fullName evidence="1">DUF1217 domain-containing protein</fullName>
    </submittedName>
</protein>
<proteinExistence type="predicted"/>
<dbReference type="EMBL" id="JAFBRM010000002">
    <property type="protein sequence ID" value="MBM1713609.1"/>
    <property type="molecule type" value="Genomic_DNA"/>
</dbReference>